<feature type="domain" description="5'-Nucleotidase C-terminal" evidence="5">
    <location>
        <begin position="338"/>
        <end position="511"/>
    </location>
</feature>
<keyword evidence="2 3" id="KW-0732">Signal</keyword>
<evidence type="ECO:0000259" key="5">
    <source>
        <dbReference type="Pfam" id="PF02872"/>
    </source>
</evidence>
<keyword evidence="7" id="KW-1185">Reference proteome</keyword>
<evidence type="ECO:0000256" key="1">
    <source>
        <dbReference type="ARBA" id="ARBA00006654"/>
    </source>
</evidence>
<feature type="signal peptide" evidence="3">
    <location>
        <begin position="1"/>
        <end position="19"/>
    </location>
</feature>
<dbReference type="SUPFAM" id="SSF55816">
    <property type="entry name" value="5'-nucleotidase (syn. UDP-sugar hydrolase), C-terminal domain"/>
    <property type="match status" value="1"/>
</dbReference>
<dbReference type="InterPro" id="IPR006146">
    <property type="entry name" value="5'-Nucleotdase_CS"/>
</dbReference>
<dbReference type="InterPro" id="IPR029052">
    <property type="entry name" value="Metallo-depent_PP-like"/>
</dbReference>
<organism evidence="6 7">
    <name type="scientific">Segatella cerevisiae</name>
    <dbReference type="NCBI Taxonomy" id="2053716"/>
    <lineage>
        <taxon>Bacteria</taxon>
        <taxon>Pseudomonadati</taxon>
        <taxon>Bacteroidota</taxon>
        <taxon>Bacteroidia</taxon>
        <taxon>Bacteroidales</taxon>
        <taxon>Prevotellaceae</taxon>
        <taxon>Segatella</taxon>
    </lineage>
</organism>
<dbReference type="PANTHER" id="PTHR11575">
    <property type="entry name" value="5'-NUCLEOTIDASE-RELATED"/>
    <property type="match status" value="1"/>
</dbReference>
<dbReference type="Gene3D" id="3.60.21.10">
    <property type="match status" value="1"/>
</dbReference>
<feature type="chain" id="PRO_5044991365" evidence="3">
    <location>
        <begin position="20"/>
        <end position="588"/>
    </location>
</feature>
<evidence type="ECO:0000256" key="3">
    <source>
        <dbReference type="RuleBase" id="RU362119"/>
    </source>
</evidence>
<feature type="domain" description="Calcineurin-like phosphoesterase" evidence="4">
    <location>
        <begin position="26"/>
        <end position="254"/>
    </location>
</feature>
<dbReference type="RefSeq" id="WP_252760396.1">
    <property type="nucleotide sequence ID" value="NZ_JAMXLY010000010.1"/>
</dbReference>
<name>A0ABT1BXA5_9BACT</name>
<accession>A0ABT1BXA5</accession>
<evidence type="ECO:0000313" key="6">
    <source>
        <dbReference type="EMBL" id="MCO6025033.1"/>
    </source>
</evidence>
<evidence type="ECO:0000256" key="2">
    <source>
        <dbReference type="ARBA" id="ARBA00022729"/>
    </source>
</evidence>
<dbReference type="PRINTS" id="PR01607">
    <property type="entry name" value="APYRASEFAMLY"/>
</dbReference>
<dbReference type="InterPro" id="IPR006179">
    <property type="entry name" value="5_nucleotidase/apyrase"/>
</dbReference>
<evidence type="ECO:0000313" key="7">
    <source>
        <dbReference type="Proteomes" id="UP001204015"/>
    </source>
</evidence>
<sequence>MKELIISLLAISLSLPTMAQTRTVNLRVIETSDVHGSFFPYDFINQKPKEGSLARVVTYVDSLRTKYGDHLILLDNGDILQGQPTCYYCNYVKTDQPNVAASVVNYMRYDAETMGNHDVETGHPVYDKWIREVKCPILGANIVSSQTKQPYVHPYTIIKRDGIKIAVLGMITDAIPNWLNENLWKGLYFDNMVKSCRYWVNYLKTHEQPNLIIGLFHSGKEGGIHNEKFDENASMEVAKQVPGFDLILYGHDHTLHQDVVKNDITGKDVLCLDPSCNALYVSDAQISLTVSDGESPVTLKTNVTGQLVNVCNEVSDPAFIKHFQPEIDSVKAFVGRKVGTFKHSIYTKDCYFGSAPFSDFIQDLQLKITGADISFNAPLSFDASIQAGDVHVSDLFNLYRYENQIYTVRMTGDEIRKHLEMSYDQWVNTMKSPDDHIMLLSDHQNNGAERYMFKNLAFNFDSAVGIDYTVDVTKPDGQKVHILRMSNGQPFDLKKWYKVAMNSYRGNGGGELLTKGAGISMEELKKRIIFESEKDQRYYLMKEIESAGVMDPKAHNNWRFIPEKWTKPAIARDKQLLFSRPLTAAEEK</sequence>
<dbReference type="Pfam" id="PF02872">
    <property type="entry name" value="5_nucleotid_C"/>
    <property type="match status" value="1"/>
</dbReference>
<keyword evidence="3" id="KW-0547">Nucleotide-binding</keyword>
<dbReference type="PROSITE" id="PS00785">
    <property type="entry name" value="5_NUCLEOTIDASE_1"/>
    <property type="match status" value="1"/>
</dbReference>
<dbReference type="InterPro" id="IPR036907">
    <property type="entry name" value="5'-Nucleotdase_C_sf"/>
</dbReference>
<dbReference type="PANTHER" id="PTHR11575:SF6">
    <property type="entry name" value="2',3'-CYCLIC-NUCLEOTIDE 2'-PHOSPHODIESTERASE_3'-NUCLEOTIDASE"/>
    <property type="match status" value="1"/>
</dbReference>
<proteinExistence type="inferred from homology"/>
<protein>
    <submittedName>
        <fullName evidence="6">Bifunctional metallophosphatase/5'-nucleotidase</fullName>
    </submittedName>
</protein>
<comment type="similarity">
    <text evidence="1 3">Belongs to the 5'-nucleotidase family.</text>
</comment>
<keyword evidence="3" id="KW-0378">Hydrolase</keyword>
<gene>
    <name evidence="6" type="ORF">NG821_04115</name>
</gene>
<reference evidence="6 7" key="1">
    <citation type="submission" date="2022-06" db="EMBL/GenBank/DDBJ databases">
        <title>A taxonomic note on the genus Prevotella: Description of four novel genera and emended description of the genera Hallella and Xylanibacter.</title>
        <authorList>
            <person name="Hitch T.C.A."/>
        </authorList>
    </citation>
    <scope>NUCLEOTIDE SEQUENCE [LARGE SCALE GENOMIC DNA]</scope>
    <source>
        <strain evidence="6 7">DSM 100619</strain>
    </source>
</reference>
<dbReference type="Proteomes" id="UP001204015">
    <property type="component" value="Unassembled WGS sequence"/>
</dbReference>
<dbReference type="Gene3D" id="3.90.780.10">
    <property type="entry name" value="5'-Nucleotidase, C-terminal domain"/>
    <property type="match status" value="1"/>
</dbReference>
<dbReference type="EMBL" id="JAMXLY010000010">
    <property type="protein sequence ID" value="MCO6025033.1"/>
    <property type="molecule type" value="Genomic_DNA"/>
</dbReference>
<evidence type="ECO:0000259" key="4">
    <source>
        <dbReference type="Pfam" id="PF00149"/>
    </source>
</evidence>
<dbReference type="InterPro" id="IPR008334">
    <property type="entry name" value="5'-Nucleotdase_C"/>
</dbReference>
<dbReference type="SUPFAM" id="SSF56300">
    <property type="entry name" value="Metallo-dependent phosphatases"/>
    <property type="match status" value="1"/>
</dbReference>
<dbReference type="Pfam" id="PF00149">
    <property type="entry name" value="Metallophos"/>
    <property type="match status" value="1"/>
</dbReference>
<dbReference type="InterPro" id="IPR004843">
    <property type="entry name" value="Calcineurin-like_PHP"/>
</dbReference>
<comment type="caution">
    <text evidence="6">The sequence shown here is derived from an EMBL/GenBank/DDBJ whole genome shotgun (WGS) entry which is preliminary data.</text>
</comment>